<protein>
    <submittedName>
        <fullName evidence="2">Lipase family protein</fullName>
    </submittedName>
</protein>
<dbReference type="PIRSF" id="PIRSF029171">
    <property type="entry name" value="Esterase_LipA"/>
    <property type="match status" value="1"/>
</dbReference>
<keyword evidence="3" id="KW-1185">Reference proteome</keyword>
<dbReference type="PANTHER" id="PTHR34853">
    <property type="match status" value="1"/>
</dbReference>
<keyword evidence="1" id="KW-0732">Signal</keyword>
<sequence>MSPFSRTRLAALVSLLLLLVIAPSPAVAAPVPVPSADPFYQPPSPLPPGEPGDVIRSRKITVKVAVLPAPVEAWQVLYRSTSATGLPIAVSGTVLVPPTPWTAGPRPLLSYAVGTHGLGDICAPSFTLRAGIENEVALIAQPLLKGWAVVITDYQGLGTPGVHTYAVGQAEGRSVLDAARAAQRLTGPGLSPAGPVGLWGFSQGGQASAFAGELQPSYAPELNLVGVAAGGVPRDLAALAPVMNGGPFFGLAVGVMAGYKAAYPELPFEEILNAHGRRLVAETSKDCVAVMVPRNAFQSFATIASVPDPLANPQWQARLAENRAGQKAPGAPVYLVHGDVDPLIPHDIAKPLLSSYCALGAKAQWRTIPLAGHITGDVVATPLAVEWLSARFAGRPASTSC</sequence>
<evidence type="ECO:0000256" key="1">
    <source>
        <dbReference type="SAM" id="SignalP"/>
    </source>
</evidence>
<dbReference type="Gene3D" id="3.40.50.1820">
    <property type="entry name" value="alpha/beta hydrolase"/>
    <property type="match status" value="1"/>
</dbReference>
<dbReference type="InterPro" id="IPR005152">
    <property type="entry name" value="Lipase_secreted"/>
</dbReference>
<feature type="chain" id="PRO_5045887320" evidence="1">
    <location>
        <begin position="29"/>
        <end position="401"/>
    </location>
</feature>
<dbReference type="Pfam" id="PF03583">
    <property type="entry name" value="LIP"/>
    <property type="match status" value="1"/>
</dbReference>
<dbReference type="EMBL" id="JBHLZU010000006">
    <property type="protein sequence ID" value="MFB9903740.1"/>
    <property type="molecule type" value="Genomic_DNA"/>
</dbReference>
<dbReference type="Gene3D" id="1.10.260.130">
    <property type="match status" value="1"/>
</dbReference>
<comment type="caution">
    <text evidence="2">The sequence shown here is derived from an EMBL/GenBank/DDBJ whole genome shotgun (WGS) entry which is preliminary data.</text>
</comment>
<organism evidence="2 3">
    <name type="scientific">Allokutzneria oryzae</name>
    <dbReference type="NCBI Taxonomy" id="1378989"/>
    <lineage>
        <taxon>Bacteria</taxon>
        <taxon>Bacillati</taxon>
        <taxon>Actinomycetota</taxon>
        <taxon>Actinomycetes</taxon>
        <taxon>Pseudonocardiales</taxon>
        <taxon>Pseudonocardiaceae</taxon>
        <taxon>Allokutzneria</taxon>
    </lineage>
</organism>
<gene>
    <name evidence="2" type="ORF">ACFFQA_07305</name>
</gene>
<evidence type="ECO:0000313" key="2">
    <source>
        <dbReference type="EMBL" id="MFB9903740.1"/>
    </source>
</evidence>
<feature type="signal peptide" evidence="1">
    <location>
        <begin position="1"/>
        <end position="28"/>
    </location>
</feature>
<dbReference type="InterPro" id="IPR029058">
    <property type="entry name" value="AB_hydrolase_fold"/>
</dbReference>
<name>A0ABV5ZS94_9PSEU</name>
<dbReference type="Proteomes" id="UP001589693">
    <property type="component" value="Unassembled WGS sequence"/>
</dbReference>
<reference evidence="2 3" key="1">
    <citation type="submission" date="2024-09" db="EMBL/GenBank/DDBJ databases">
        <authorList>
            <person name="Sun Q."/>
            <person name="Mori K."/>
        </authorList>
    </citation>
    <scope>NUCLEOTIDE SEQUENCE [LARGE SCALE GENOMIC DNA]</scope>
    <source>
        <strain evidence="2 3">TBRC 7907</strain>
    </source>
</reference>
<proteinExistence type="predicted"/>
<evidence type="ECO:0000313" key="3">
    <source>
        <dbReference type="Proteomes" id="UP001589693"/>
    </source>
</evidence>
<accession>A0ABV5ZS94</accession>
<dbReference type="PANTHER" id="PTHR34853:SF1">
    <property type="entry name" value="LIPASE 5"/>
    <property type="match status" value="1"/>
</dbReference>
<dbReference type="SUPFAM" id="SSF53474">
    <property type="entry name" value="alpha/beta-Hydrolases"/>
    <property type="match status" value="1"/>
</dbReference>
<dbReference type="RefSeq" id="WP_377850897.1">
    <property type="nucleotide sequence ID" value="NZ_JBHLZU010000006.1"/>
</dbReference>